<dbReference type="Pfam" id="PF00010">
    <property type="entry name" value="HLH"/>
    <property type="match status" value="1"/>
</dbReference>
<evidence type="ECO:0000259" key="1">
    <source>
        <dbReference type="PROSITE" id="PS50888"/>
    </source>
</evidence>
<organism evidence="2 4">
    <name type="scientific">Smittium megazygosporum</name>
    <dbReference type="NCBI Taxonomy" id="133381"/>
    <lineage>
        <taxon>Eukaryota</taxon>
        <taxon>Fungi</taxon>
        <taxon>Fungi incertae sedis</taxon>
        <taxon>Zoopagomycota</taxon>
        <taxon>Kickxellomycotina</taxon>
        <taxon>Harpellomycetes</taxon>
        <taxon>Harpellales</taxon>
        <taxon>Legeriomycetaceae</taxon>
        <taxon>Smittium</taxon>
    </lineage>
</organism>
<dbReference type="Gene3D" id="4.10.280.10">
    <property type="entry name" value="Helix-loop-helix DNA-binding domain"/>
    <property type="match status" value="1"/>
</dbReference>
<dbReference type="OrthoDB" id="5600588at2759"/>
<dbReference type="GO" id="GO:0046983">
    <property type="term" value="F:protein dimerization activity"/>
    <property type="evidence" value="ECO:0007669"/>
    <property type="project" value="InterPro"/>
</dbReference>
<evidence type="ECO:0000313" key="2">
    <source>
        <dbReference type="EMBL" id="PVV03384.1"/>
    </source>
</evidence>
<dbReference type="PROSITE" id="PS50888">
    <property type="entry name" value="BHLH"/>
    <property type="match status" value="1"/>
</dbReference>
<dbReference type="EMBL" id="MBFS01000240">
    <property type="protein sequence ID" value="PVV03389.1"/>
    <property type="molecule type" value="Genomic_DNA"/>
</dbReference>
<evidence type="ECO:0000313" key="4">
    <source>
        <dbReference type="Proteomes" id="UP000245609"/>
    </source>
</evidence>
<dbReference type="Proteomes" id="UP000245609">
    <property type="component" value="Unassembled WGS sequence"/>
</dbReference>
<dbReference type="InterPro" id="IPR036638">
    <property type="entry name" value="HLH_DNA-bd_sf"/>
</dbReference>
<comment type="caution">
    <text evidence="2">The sequence shown here is derived from an EMBL/GenBank/DDBJ whole genome shotgun (WGS) entry which is preliminary data.</text>
</comment>
<sequence length="603" mass="67035">MSNIMEKIHNFLIVGSDNQENTNTVMDDEKKILNHISLLGESEQGQLLNFFDQFKPDFVESSNQSMPSSASTYENPRYNALSGFIEQLFDNRTENAMAPRNDLSNPPETFNNNLPTNSSELDKSFNLNNLFQLSFFVFNESPSLGNLGLNPNELSTDHLSNNMASQDFNTMYKKTVSDMLSTTSYQEKPGNHQNFLTNYGSLQPEKYHPNSFFESNYPDNTGTRAPAFNKYSPSFIKHDLPNSELSNSGPSNWNHNLTQPINSAQISTENTNFNSLQSQLTFDNIFNQYQYPNHSAQSHSYGSTSSYPGSFLSHSFSNENNKSLTPEFLSGKDSKPQNKLSHNYSSVSINPTYNTHAFPFGPLTSNVLNQDIVTSEHQNSTGSLSDLFPSNQNTISTKNPNVANVANLFPIQSTSQNYISNLQSPSFVQSLKLSSTEPQLSGKRTSSTTRNDIKLNPRSIAISKPTADVFSKTVLLKKPPTNDNTDAISEDNLSKKLNHVESERKRRGRIKSYFDELSYFAINGIDGYSHADELDGDDKSVPMTGAPSNSTIFRKSSLAMSKSGPKVSKAAIIKKAYKRILDLKAENAALKSKVNSASTLPIL</sequence>
<gene>
    <name evidence="3" type="ORF">BB560_002126</name>
    <name evidence="2" type="ORF">BB560_002128</name>
</gene>
<keyword evidence="4" id="KW-1185">Reference proteome</keyword>
<dbReference type="EMBL" id="MBFS01000240">
    <property type="protein sequence ID" value="PVV03384.1"/>
    <property type="molecule type" value="Genomic_DNA"/>
</dbReference>
<accession>A0A2T9ZFK1</accession>
<dbReference type="InterPro" id="IPR011598">
    <property type="entry name" value="bHLH_dom"/>
</dbReference>
<protein>
    <recommendedName>
        <fullName evidence="1">BHLH domain-containing protein</fullName>
    </recommendedName>
</protein>
<dbReference type="AlphaFoldDB" id="A0A2T9ZFK1"/>
<proteinExistence type="predicted"/>
<evidence type="ECO:0000313" key="3">
    <source>
        <dbReference type="EMBL" id="PVV03389.1"/>
    </source>
</evidence>
<dbReference type="STRING" id="133381.A0A2T9ZFK1"/>
<feature type="domain" description="BHLH" evidence="1">
    <location>
        <begin position="494"/>
        <end position="583"/>
    </location>
</feature>
<dbReference type="SUPFAM" id="SSF47459">
    <property type="entry name" value="HLH, helix-loop-helix DNA-binding domain"/>
    <property type="match status" value="1"/>
</dbReference>
<name>A0A2T9ZFK1_9FUNG</name>
<reference evidence="2 4" key="1">
    <citation type="journal article" date="2018" name="MBio">
        <title>Comparative Genomics Reveals the Core Gene Toolbox for the Fungus-Insect Symbiosis.</title>
        <authorList>
            <person name="Wang Y."/>
            <person name="Stata M."/>
            <person name="Wang W."/>
            <person name="Stajich J.E."/>
            <person name="White M.M."/>
            <person name="Moncalvo J.M."/>
        </authorList>
    </citation>
    <scope>NUCLEOTIDE SEQUENCE [LARGE SCALE GENOMIC DNA]</scope>
    <source>
        <strain evidence="2 4">SC-DP-2</strain>
    </source>
</reference>